<name>W1YD37_9ZZZZ</name>
<feature type="non-terminal residue" evidence="1">
    <location>
        <position position="1"/>
    </location>
</feature>
<organism evidence="1">
    <name type="scientific">human gut metagenome</name>
    <dbReference type="NCBI Taxonomy" id="408170"/>
    <lineage>
        <taxon>unclassified sequences</taxon>
        <taxon>metagenomes</taxon>
        <taxon>organismal metagenomes</taxon>
    </lineage>
</organism>
<dbReference type="AlphaFoldDB" id="W1YD37"/>
<proteinExistence type="predicted"/>
<comment type="caution">
    <text evidence="1">The sequence shown here is derived from an EMBL/GenBank/DDBJ whole genome shotgun (WGS) entry which is preliminary data.</text>
</comment>
<gene>
    <name evidence="1" type="ORF">Q604_UNBC05704G0001</name>
</gene>
<protein>
    <submittedName>
        <fullName evidence="1">Uncharacterized protein</fullName>
    </submittedName>
</protein>
<sequence length="21" mass="2254">ALIGLLDLEVDSIDPNISNIE</sequence>
<evidence type="ECO:0000313" key="1">
    <source>
        <dbReference type="EMBL" id="ETJ40397.1"/>
    </source>
</evidence>
<dbReference type="EMBL" id="AZMM01005704">
    <property type="protein sequence ID" value="ETJ40397.1"/>
    <property type="molecule type" value="Genomic_DNA"/>
</dbReference>
<reference evidence="1" key="1">
    <citation type="submission" date="2013-12" db="EMBL/GenBank/DDBJ databases">
        <title>A Varibaculum cambriense genome reconstructed from a premature infant gut community with otherwise low bacterial novelty that shifts toward anaerobic metabolism during the third week of life.</title>
        <authorList>
            <person name="Brown C.T."/>
            <person name="Sharon I."/>
            <person name="Thomas B.C."/>
            <person name="Castelle C.J."/>
            <person name="Morowitz M.J."/>
            <person name="Banfield J.F."/>
        </authorList>
    </citation>
    <scope>NUCLEOTIDE SEQUENCE</scope>
</reference>
<accession>W1YD37</accession>